<evidence type="ECO:0000313" key="1">
    <source>
        <dbReference type="EMBL" id="KAK3781992.1"/>
    </source>
</evidence>
<organism evidence="1 2">
    <name type="scientific">Elysia crispata</name>
    <name type="common">lettuce slug</name>
    <dbReference type="NCBI Taxonomy" id="231223"/>
    <lineage>
        <taxon>Eukaryota</taxon>
        <taxon>Metazoa</taxon>
        <taxon>Spiralia</taxon>
        <taxon>Lophotrochozoa</taxon>
        <taxon>Mollusca</taxon>
        <taxon>Gastropoda</taxon>
        <taxon>Heterobranchia</taxon>
        <taxon>Euthyneura</taxon>
        <taxon>Panpulmonata</taxon>
        <taxon>Sacoglossa</taxon>
        <taxon>Placobranchoidea</taxon>
        <taxon>Plakobranchidae</taxon>
        <taxon>Elysia</taxon>
    </lineage>
</organism>
<protein>
    <submittedName>
        <fullName evidence="1">Uncharacterized protein</fullName>
    </submittedName>
</protein>
<evidence type="ECO:0000313" key="2">
    <source>
        <dbReference type="Proteomes" id="UP001283361"/>
    </source>
</evidence>
<comment type="caution">
    <text evidence="1">The sequence shown here is derived from an EMBL/GenBank/DDBJ whole genome shotgun (WGS) entry which is preliminary data.</text>
</comment>
<dbReference type="AlphaFoldDB" id="A0AAE1A866"/>
<reference evidence="1" key="1">
    <citation type="journal article" date="2023" name="G3 (Bethesda)">
        <title>A reference genome for the long-term kleptoplast-retaining sea slug Elysia crispata morphotype clarki.</title>
        <authorList>
            <person name="Eastman K.E."/>
            <person name="Pendleton A.L."/>
            <person name="Shaikh M.A."/>
            <person name="Suttiyut T."/>
            <person name="Ogas R."/>
            <person name="Tomko P."/>
            <person name="Gavelis G."/>
            <person name="Widhalm J.R."/>
            <person name="Wisecaver J.H."/>
        </authorList>
    </citation>
    <scope>NUCLEOTIDE SEQUENCE</scope>
    <source>
        <strain evidence="1">ECLA1</strain>
    </source>
</reference>
<gene>
    <name evidence="1" type="ORF">RRG08_018358</name>
</gene>
<dbReference type="Proteomes" id="UP001283361">
    <property type="component" value="Unassembled WGS sequence"/>
</dbReference>
<name>A0AAE1A866_9GAST</name>
<accession>A0AAE1A866</accession>
<dbReference type="EMBL" id="JAWDGP010002556">
    <property type="protein sequence ID" value="KAK3781992.1"/>
    <property type="molecule type" value="Genomic_DNA"/>
</dbReference>
<keyword evidence="2" id="KW-1185">Reference proteome</keyword>
<sequence>MPVHYCRKRSSKKYFERTFNSKMEIYRVYREWCGERNLVVTSRQVFVDEFDEGNSAIFRPRKDQCDIPGKKAGEPQVADTRALQYTPEGEIKHNLVLNEDWRELNVRGNSTRIEKQPKALFGKKRPIAAAIFKHLQKLKTVIPGDILMSRCVEFS</sequence>
<proteinExistence type="predicted"/>